<proteinExistence type="predicted"/>
<keyword evidence="4" id="KW-1185">Reference proteome</keyword>
<evidence type="ECO:0000259" key="2">
    <source>
        <dbReference type="Pfam" id="PF01345"/>
    </source>
</evidence>
<dbReference type="InterPro" id="IPR001434">
    <property type="entry name" value="OmcB-like_DUF11"/>
</dbReference>
<feature type="domain" description="DUF11" evidence="2">
    <location>
        <begin position="180"/>
        <end position="275"/>
    </location>
</feature>
<dbReference type="EMBL" id="BAAAZR010000006">
    <property type="protein sequence ID" value="GAA3807813.1"/>
    <property type="molecule type" value="Genomic_DNA"/>
</dbReference>
<protein>
    <recommendedName>
        <fullName evidence="2">DUF11 domain-containing protein</fullName>
    </recommendedName>
</protein>
<dbReference type="RefSeq" id="WP_344939233.1">
    <property type="nucleotide sequence ID" value="NZ_BAAAZR010000006.1"/>
</dbReference>
<comment type="caution">
    <text evidence="3">The sequence shown here is derived from an EMBL/GenBank/DDBJ whole genome shotgun (WGS) entry which is preliminary data.</text>
</comment>
<dbReference type="Proteomes" id="UP001500888">
    <property type="component" value="Unassembled WGS sequence"/>
</dbReference>
<feature type="chain" id="PRO_5045789846" description="DUF11 domain-containing protein" evidence="1">
    <location>
        <begin position="30"/>
        <end position="288"/>
    </location>
</feature>
<evidence type="ECO:0000256" key="1">
    <source>
        <dbReference type="SAM" id="SignalP"/>
    </source>
</evidence>
<keyword evidence="1" id="KW-0732">Signal</keyword>
<name>A0ABP7HYZ9_9ACTN</name>
<dbReference type="Pfam" id="PF01345">
    <property type="entry name" value="DUF11"/>
    <property type="match status" value="1"/>
</dbReference>
<accession>A0ABP7HYZ9</accession>
<sequence>MRTLRHPLALVIMAVAMVMSPLLATPALADPPEATLSLSSATVNTGDSVTVTVTVTNIHGFTVLNAAARVFTVPSALPSYATLTGCAGAIGACGTVSDGSGPIGFTAPVGALSGGASATVAFTLAIAQNAQPGEQTFQGQLHGSNYASEIVSGPVLTIISEADAAVDLTATPRLGLLVPKIEFTVRVTDNGPGVLRTATVTTPLPAGLTAASGDCATGSGTVTCTTGQVGIGASVTRKFTVPVGLLNIGVPYTFTATRTSSDPVDPVSANDTDQVRCTVVSVVLVNCA</sequence>
<organism evidence="3 4">
    <name type="scientific">Sphaerisporangium flaviroseum</name>
    <dbReference type="NCBI Taxonomy" id="509199"/>
    <lineage>
        <taxon>Bacteria</taxon>
        <taxon>Bacillati</taxon>
        <taxon>Actinomycetota</taxon>
        <taxon>Actinomycetes</taxon>
        <taxon>Streptosporangiales</taxon>
        <taxon>Streptosporangiaceae</taxon>
        <taxon>Sphaerisporangium</taxon>
    </lineage>
</organism>
<dbReference type="InterPro" id="IPR047589">
    <property type="entry name" value="DUF11_rpt"/>
</dbReference>
<reference evidence="4" key="1">
    <citation type="journal article" date="2019" name="Int. J. Syst. Evol. Microbiol.">
        <title>The Global Catalogue of Microorganisms (GCM) 10K type strain sequencing project: providing services to taxonomists for standard genome sequencing and annotation.</title>
        <authorList>
            <consortium name="The Broad Institute Genomics Platform"/>
            <consortium name="The Broad Institute Genome Sequencing Center for Infectious Disease"/>
            <person name="Wu L."/>
            <person name="Ma J."/>
        </authorList>
    </citation>
    <scope>NUCLEOTIDE SEQUENCE [LARGE SCALE GENOMIC DNA]</scope>
    <source>
        <strain evidence="4">JCM 16908</strain>
    </source>
</reference>
<evidence type="ECO:0000313" key="4">
    <source>
        <dbReference type="Proteomes" id="UP001500888"/>
    </source>
</evidence>
<evidence type="ECO:0000313" key="3">
    <source>
        <dbReference type="EMBL" id="GAA3807813.1"/>
    </source>
</evidence>
<dbReference type="InterPro" id="IPR013783">
    <property type="entry name" value="Ig-like_fold"/>
</dbReference>
<dbReference type="Gene3D" id="2.60.40.10">
    <property type="entry name" value="Immunoglobulins"/>
    <property type="match status" value="1"/>
</dbReference>
<feature type="signal peptide" evidence="1">
    <location>
        <begin position="1"/>
        <end position="29"/>
    </location>
</feature>
<gene>
    <name evidence="3" type="ORF">GCM10022226_29880</name>
</gene>
<dbReference type="NCBIfam" id="TIGR01451">
    <property type="entry name" value="B_ant_repeat"/>
    <property type="match status" value="1"/>
</dbReference>